<name>A0ABY7FGR2_MYAAR</name>
<evidence type="ECO:0000259" key="1">
    <source>
        <dbReference type="Pfam" id="PF25431"/>
    </source>
</evidence>
<sequence length="397" mass="44656">MTCSICKQYSPTNDNAFVKGTTYLQIDGIKAHKNSECHTRSSSRETAENKPVLQSKAGKALVALKRADHDKLIIKMRNAHACGKHSLSFKTYEVMCRLDKLKELPVGSQYCTDKAGAVFCESIAKTTRIDIIKKVKNCSWCSISCNGSTDFTGEDMEAVYVRTCTHGKIEDSVLHLGTSESGCSRDIFDILMSTFQNMRLDGHMKSKLVGFCADGASNMQGMRRVAALLKQRWPHLITTHCLVHRLELAFKDAVKNSSPKLYEKTITLLLGLYYMFRKSPKQKKGLQRAFDALGVKQLLPTRIGGTCWLPHIIKVINIFLKTYKVLENSSQDNPKAEGLARILCDGHVLVYIISMKRIIQNLSLYLQRDNLSLADAYTRVESAKTTLTQLLDKFNIW</sequence>
<dbReference type="Proteomes" id="UP001164746">
    <property type="component" value="Chromosome 11"/>
</dbReference>
<proteinExistence type="predicted"/>
<organism evidence="2 3">
    <name type="scientific">Mya arenaria</name>
    <name type="common">Soft-shell clam</name>
    <dbReference type="NCBI Taxonomy" id="6604"/>
    <lineage>
        <taxon>Eukaryota</taxon>
        <taxon>Metazoa</taxon>
        <taxon>Spiralia</taxon>
        <taxon>Lophotrochozoa</taxon>
        <taxon>Mollusca</taxon>
        <taxon>Bivalvia</taxon>
        <taxon>Autobranchia</taxon>
        <taxon>Heteroconchia</taxon>
        <taxon>Euheterodonta</taxon>
        <taxon>Imparidentia</taxon>
        <taxon>Neoheterodontei</taxon>
        <taxon>Myida</taxon>
        <taxon>Myoidea</taxon>
        <taxon>Myidae</taxon>
        <taxon>Mya</taxon>
    </lineage>
</organism>
<dbReference type="InterPro" id="IPR057456">
    <property type="entry name" value="Znf_C17orf113"/>
</dbReference>
<reference evidence="2" key="1">
    <citation type="submission" date="2022-11" db="EMBL/GenBank/DDBJ databases">
        <title>Centuries of genome instability and evolution in soft-shell clam transmissible cancer (bioRxiv).</title>
        <authorList>
            <person name="Hart S.F.M."/>
            <person name="Yonemitsu M.A."/>
            <person name="Giersch R.M."/>
            <person name="Beal B.F."/>
            <person name="Arriagada G."/>
            <person name="Davis B.W."/>
            <person name="Ostrander E.A."/>
            <person name="Goff S.P."/>
            <person name="Metzger M.J."/>
        </authorList>
    </citation>
    <scope>NUCLEOTIDE SEQUENCE</scope>
    <source>
        <strain evidence="2">MELC-2E11</strain>
        <tissue evidence="2">Siphon/mantle</tissue>
    </source>
</reference>
<protein>
    <submittedName>
        <fullName evidence="2">ZN862-like protein</fullName>
    </submittedName>
</protein>
<accession>A0ABY7FGR2</accession>
<evidence type="ECO:0000313" key="2">
    <source>
        <dbReference type="EMBL" id="WAR19913.1"/>
    </source>
</evidence>
<feature type="domain" description="C17orf113 probable zinc finger" evidence="1">
    <location>
        <begin position="1"/>
        <end position="48"/>
    </location>
</feature>
<evidence type="ECO:0000313" key="3">
    <source>
        <dbReference type="Proteomes" id="UP001164746"/>
    </source>
</evidence>
<dbReference type="Pfam" id="PF25431">
    <property type="entry name" value="zf-C17orf113"/>
    <property type="match status" value="1"/>
</dbReference>
<dbReference type="PANTHER" id="PTHR46880">
    <property type="entry name" value="RAS-ASSOCIATING DOMAIN-CONTAINING PROTEIN"/>
    <property type="match status" value="1"/>
</dbReference>
<dbReference type="EMBL" id="CP111022">
    <property type="protein sequence ID" value="WAR19913.1"/>
    <property type="molecule type" value="Genomic_DNA"/>
</dbReference>
<keyword evidence="3" id="KW-1185">Reference proteome</keyword>
<dbReference type="InterPro" id="IPR012337">
    <property type="entry name" value="RNaseH-like_sf"/>
</dbReference>
<dbReference type="PANTHER" id="PTHR46880:SF9">
    <property type="entry name" value="ZINC FINGER PROTEIN 862"/>
    <property type="match status" value="1"/>
</dbReference>
<gene>
    <name evidence="2" type="ORF">MAR_001751</name>
</gene>
<dbReference type="SUPFAM" id="SSF53098">
    <property type="entry name" value="Ribonuclease H-like"/>
    <property type="match status" value="1"/>
</dbReference>